<name>A0ABM8GVM5_9MICO</name>
<reference evidence="2" key="1">
    <citation type="journal article" date="2019" name="Int. J. Syst. Evol. Microbiol.">
        <title>The Global Catalogue of Microorganisms (GCM) 10K type strain sequencing project: providing services to taxonomists for standard genome sequencing and annotation.</title>
        <authorList>
            <consortium name="The Broad Institute Genomics Platform"/>
            <consortium name="The Broad Institute Genome Sequencing Center for Infectious Disease"/>
            <person name="Wu L."/>
            <person name="Ma J."/>
        </authorList>
    </citation>
    <scope>NUCLEOTIDE SEQUENCE [LARGE SCALE GENOMIC DNA]</scope>
    <source>
        <strain evidence="2">NBRC 108728</strain>
    </source>
</reference>
<proteinExistence type="predicted"/>
<gene>
    <name evidence="1" type="ORF">GCM10025867_47650</name>
</gene>
<evidence type="ECO:0000313" key="2">
    <source>
        <dbReference type="Proteomes" id="UP001321486"/>
    </source>
</evidence>
<geneLocation type="plasmid" evidence="1 2">
    <name>pNBRC108728a</name>
</geneLocation>
<dbReference type="RefSeq" id="WP_286347371.1">
    <property type="nucleotide sequence ID" value="NZ_AP027733.1"/>
</dbReference>
<sequence>MTLFLILRHRANICGIADFVVNSDEEVYEDWMTKDQARAALDRLIENRSIIYDPERGAAFIRSFLKWDRMVYRTSNNFKAFAKNARVIGSKPIRRALALSLAREEQTIRQPDGVQLLAKELIHELLGKEAEDILRRSTVATSAEWASAGA</sequence>
<organism evidence="1 2">
    <name type="scientific">Frondihabitans sucicola</name>
    <dbReference type="NCBI Taxonomy" id="1268041"/>
    <lineage>
        <taxon>Bacteria</taxon>
        <taxon>Bacillati</taxon>
        <taxon>Actinomycetota</taxon>
        <taxon>Actinomycetes</taxon>
        <taxon>Micrococcales</taxon>
        <taxon>Microbacteriaceae</taxon>
        <taxon>Frondihabitans</taxon>
    </lineage>
</organism>
<keyword evidence="1" id="KW-0614">Plasmid</keyword>
<dbReference type="EMBL" id="AP027733">
    <property type="protein sequence ID" value="BDZ52524.1"/>
    <property type="molecule type" value="Genomic_DNA"/>
</dbReference>
<evidence type="ECO:0000313" key="1">
    <source>
        <dbReference type="EMBL" id="BDZ52524.1"/>
    </source>
</evidence>
<protein>
    <submittedName>
        <fullName evidence="1">Uncharacterized protein</fullName>
    </submittedName>
</protein>
<accession>A0ABM8GVM5</accession>
<keyword evidence="2" id="KW-1185">Reference proteome</keyword>
<dbReference type="Proteomes" id="UP001321486">
    <property type="component" value="Plasmid pNBRC108728a"/>
</dbReference>